<dbReference type="AlphaFoldDB" id="A0A2P6NIS2"/>
<dbReference type="EMBL" id="MDYQ01000074">
    <property type="protein sequence ID" value="PRP83855.1"/>
    <property type="molecule type" value="Genomic_DNA"/>
</dbReference>
<dbReference type="OrthoDB" id="77201at2759"/>
<organism evidence="1 2">
    <name type="scientific">Planoprotostelium fungivorum</name>
    <dbReference type="NCBI Taxonomy" id="1890364"/>
    <lineage>
        <taxon>Eukaryota</taxon>
        <taxon>Amoebozoa</taxon>
        <taxon>Evosea</taxon>
        <taxon>Variosea</taxon>
        <taxon>Cavosteliida</taxon>
        <taxon>Cavosteliaceae</taxon>
        <taxon>Planoprotostelium</taxon>
    </lineage>
</organism>
<proteinExistence type="predicted"/>
<dbReference type="InParanoid" id="A0A2P6NIS2"/>
<evidence type="ECO:0000313" key="1">
    <source>
        <dbReference type="EMBL" id="PRP83855.1"/>
    </source>
</evidence>
<evidence type="ECO:0000313" key="2">
    <source>
        <dbReference type="Proteomes" id="UP000241769"/>
    </source>
</evidence>
<gene>
    <name evidence="1" type="ORF">PROFUN_08886</name>
</gene>
<protein>
    <submittedName>
        <fullName evidence="1">Uncharacterized protein</fullName>
    </submittedName>
</protein>
<name>A0A2P6NIS2_9EUKA</name>
<comment type="caution">
    <text evidence="1">The sequence shown here is derived from an EMBL/GenBank/DDBJ whole genome shotgun (WGS) entry which is preliminary data.</text>
</comment>
<reference evidence="1 2" key="1">
    <citation type="journal article" date="2018" name="Genome Biol. Evol.">
        <title>Multiple Roots of Fruiting Body Formation in Amoebozoa.</title>
        <authorList>
            <person name="Hillmann F."/>
            <person name="Forbes G."/>
            <person name="Novohradska S."/>
            <person name="Ferling I."/>
            <person name="Riege K."/>
            <person name="Groth M."/>
            <person name="Westermann M."/>
            <person name="Marz M."/>
            <person name="Spaller T."/>
            <person name="Winckler T."/>
            <person name="Schaap P."/>
            <person name="Glockner G."/>
        </authorList>
    </citation>
    <scope>NUCLEOTIDE SEQUENCE [LARGE SCALE GENOMIC DNA]</scope>
    <source>
        <strain evidence="1 2">Jena</strain>
    </source>
</reference>
<accession>A0A2P6NIS2</accession>
<dbReference type="Proteomes" id="UP000241769">
    <property type="component" value="Unassembled WGS sequence"/>
</dbReference>
<sequence length="70" mass="7883">MKQNNIKRPYIISQTLWPSASGGHASRKSYFKAEGVGYFFHVWSDQGAEAPLGLLDKRGQPKINFTPQKC</sequence>
<keyword evidence="2" id="KW-1185">Reference proteome</keyword>